<dbReference type="InterPro" id="IPR013898">
    <property type="entry name" value="Atg43"/>
</dbReference>
<dbReference type="AlphaFoldDB" id="A0A2T0FBP1"/>
<comment type="caution">
    <text evidence="1">The sequence shown here is derived from an EMBL/GenBank/DDBJ whole genome shotgun (WGS) entry which is preliminary data.</text>
</comment>
<keyword evidence="2" id="KW-1185">Reference proteome</keyword>
<dbReference type="GO" id="GO:0000423">
    <property type="term" value="P:mitophagy"/>
    <property type="evidence" value="ECO:0007669"/>
    <property type="project" value="InterPro"/>
</dbReference>
<dbReference type="GeneID" id="36513785"/>
<protein>
    <submittedName>
        <fullName evidence="1">Uncharacterized protein</fullName>
    </submittedName>
</protein>
<dbReference type="Proteomes" id="UP000238350">
    <property type="component" value="Unassembled WGS sequence"/>
</dbReference>
<evidence type="ECO:0000313" key="2">
    <source>
        <dbReference type="Proteomes" id="UP000238350"/>
    </source>
</evidence>
<evidence type="ECO:0000313" key="1">
    <source>
        <dbReference type="EMBL" id="PRT52416.1"/>
    </source>
</evidence>
<dbReference type="GO" id="GO:0140580">
    <property type="term" value="F:mitochondrion autophagosome adaptor activity"/>
    <property type="evidence" value="ECO:0007669"/>
    <property type="project" value="InterPro"/>
</dbReference>
<dbReference type="RefSeq" id="XP_024662362.1">
    <property type="nucleotide sequence ID" value="XM_024806594.1"/>
</dbReference>
<dbReference type="PANTHER" id="PTHR38699">
    <property type="entry name" value="CHROMOSOME 1, WHOLE GENOME SHOTGUN SEQUENCE"/>
    <property type="match status" value="1"/>
</dbReference>
<gene>
    <name evidence="1" type="ORF">B9G98_00036</name>
</gene>
<dbReference type="EMBL" id="NDIQ01000001">
    <property type="protein sequence ID" value="PRT52416.1"/>
    <property type="molecule type" value="Genomic_DNA"/>
</dbReference>
<name>A0A2T0FBP1_9ASCO</name>
<dbReference type="PANTHER" id="PTHR38699:SF1">
    <property type="entry name" value="MITOPHAGY RECEPTOR ATG43"/>
    <property type="match status" value="1"/>
</dbReference>
<reference evidence="1 2" key="1">
    <citation type="submission" date="2017-04" db="EMBL/GenBank/DDBJ databases">
        <title>Genome sequencing of [Candida] sorbophila.</title>
        <authorList>
            <person name="Ahn J.O."/>
        </authorList>
    </citation>
    <scope>NUCLEOTIDE SEQUENCE [LARGE SCALE GENOMIC DNA]</scope>
    <source>
        <strain evidence="1 2">DS02</strain>
    </source>
</reference>
<organism evidence="1 2">
    <name type="scientific">Wickerhamiella sorbophila</name>
    <dbReference type="NCBI Taxonomy" id="45607"/>
    <lineage>
        <taxon>Eukaryota</taxon>
        <taxon>Fungi</taxon>
        <taxon>Dikarya</taxon>
        <taxon>Ascomycota</taxon>
        <taxon>Saccharomycotina</taxon>
        <taxon>Dipodascomycetes</taxon>
        <taxon>Dipodascales</taxon>
        <taxon>Trichomonascaceae</taxon>
        <taxon>Wickerhamiella</taxon>
    </lineage>
</organism>
<accession>A0A2T0FBP1</accession>
<proteinExistence type="predicted"/>
<dbReference type="OrthoDB" id="2430343at2759"/>
<sequence>MSIPVRRTDLRTETTFLASIAPAQGSVWKTAYLVIRDQIAYPFFQGLLWAFAKDWFVVGKALAATKGHVAGEQIQNWLSVWWRANIHREL</sequence>